<accession>A0A2A3M238</accession>
<dbReference type="RefSeq" id="WP_023383514.1">
    <property type="nucleotide sequence ID" value="NZ_NTME01000021.1"/>
</dbReference>
<evidence type="ECO:0000256" key="1">
    <source>
        <dbReference type="SAM" id="MobiDB-lite"/>
    </source>
</evidence>
<gene>
    <name evidence="2" type="ORF">CMV24_19210</name>
</gene>
<proteinExistence type="predicted"/>
<dbReference type="Proteomes" id="UP000218102">
    <property type="component" value="Unassembled WGS sequence"/>
</dbReference>
<comment type="caution">
    <text evidence="2">The sequence shown here is derived from an EMBL/GenBank/DDBJ whole genome shotgun (WGS) entry which is preliminary data.</text>
</comment>
<dbReference type="AlphaFoldDB" id="A0A2A3M238"/>
<name>A0A2A3M238_PSEDL</name>
<sequence>MSIALVLSEGSGTIFENKNRTSDAAPVMIGYMEFPLNKERSHKLKLEVAVWLKQKNGSNEKFYSLSVGGINASLFKEADKKEKGPDYAGSFGFNHEMRIAGWRKDGVDGGAPFISLSVTPKVRPVSQPSPAADAAAHANPAQDGLVDTGDPRFQF</sequence>
<feature type="compositionally biased region" description="Low complexity" evidence="1">
    <location>
        <begin position="128"/>
        <end position="141"/>
    </location>
</feature>
<dbReference type="EMBL" id="NTME01000021">
    <property type="protein sequence ID" value="PBJ93952.1"/>
    <property type="molecule type" value="Genomic_DNA"/>
</dbReference>
<protein>
    <recommendedName>
        <fullName evidence="4">DUF736 domain-containing protein</fullName>
    </recommendedName>
</protein>
<reference evidence="2 3" key="1">
    <citation type="submission" date="2017-09" db="EMBL/GenBank/DDBJ databases">
        <authorList>
            <person name="Ehlers B."/>
            <person name="Leendertz F.H."/>
        </authorList>
    </citation>
    <scope>NUCLEOTIDE SEQUENCE [LARGE SCALE GENOMIC DNA]</scope>
    <source>
        <strain evidence="2 3">DJ-1</strain>
    </source>
</reference>
<feature type="region of interest" description="Disordered" evidence="1">
    <location>
        <begin position="124"/>
        <end position="150"/>
    </location>
</feature>
<organism evidence="2 3">
    <name type="scientific">Pseudomonas plecoglossicida</name>
    <dbReference type="NCBI Taxonomy" id="70775"/>
    <lineage>
        <taxon>Bacteria</taxon>
        <taxon>Pseudomonadati</taxon>
        <taxon>Pseudomonadota</taxon>
        <taxon>Gammaproteobacteria</taxon>
        <taxon>Pseudomonadales</taxon>
        <taxon>Pseudomonadaceae</taxon>
        <taxon>Pseudomonas</taxon>
    </lineage>
</organism>
<evidence type="ECO:0008006" key="4">
    <source>
        <dbReference type="Google" id="ProtNLM"/>
    </source>
</evidence>
<evidence type="ECO:0000313" key="3">
    <source>
        <dbReference type="Proteomes" id="UP000218102"/>
    </source>
</evidence>
<evidence type="ECO:0000313" key="2">
    <source>
        <dbReference type="EMBL" id="PBJ93952.1"/>
    </source>
</evidence>